<dbReference type="GO" id="GO:0003924">
    <property type="term" value="F:GTPase activity"/>
    <property type="evidence" value="ECO:0007669"/>
    <property type="project" value="InterPro"/>
</dbReference>
<dbReference type="HAMAP" id="MF_00054_B">
    <property type="entry name" value="EF_G_EF_2_B"/>
    <property type="match status" value="1"/>
</dbReference>
<comment type="caution">
    <text evidence="10">The sequence shown here is derived from an EMBL/GenBank/DDBJ whole genome shotgun (WGS) entry which is preliminary data.</text>
</comment>
<dbReference type="SUPFAM" id="SSF54211">
    <property type="entry name" value="Ribosomal protein S5 domain 2-like"/>
    <property type="match status" value="1"/>
</dbReference>
<dbReference type="Gene3D" id="2.40.30.10">
    <property type="entry name" value="Translation factors"/>
    <property type="match status" value="1"/>
</dbReference>
<dbReference type="AlphaFoldDB" id="B6G964"/>
<dbReference type="InterPro" id="IPR035647">
    <property type="entry name" value="EFG_III/V"/>
</dbReference>
<dbReference type="Gene3D" id="3.30.70.870">
    <property type="entry name" value="Elongation Factor G (Translational Gtpase), domain 3"/>
    <property type="match status" value="1"/>
</dbReference>
<dbReference type="InterPro" id="IPR009022">
    <property type="entry name" value="EFG_III"/>
</dbReference>
<name>B6G964_9ACTN</name>
<feature type="binding site" evidence="7">
    <location>
        <begin position="140"/>
        <end position="143"/>
    </location>
    <ligand>
        <name>GTP</name>
        <dbReference type="ChEBI" id="CHEBI:37565"/>
    </ligand>
</feature>
<dbReference type="InterPro" id="IPR009000">
    <property type="entry name" value="Transl_B-barrel_sf"/>
</dbReference>
<evidence type="ECO:0000256" key="1">
    <source>
        <dbReference type="ARBA" id="ARBA00005870"/>
    </source>
</evidence>
<keyword evidence="2 7" id="KW-0547">Nucleotide-binding</keyword>
<evidence type="ECO:0000256" key="5">
    <source>
        <dbReference type="ARBA" id="ARBA00023134"/>
    </source>
</evidence>
<dbReference type="FunFam" id="3.30.230.10:FF:000003">
    <property type="entry name" value="Elongation factor G"/>
    <property type="match status" value="1"/>
</dbReference>
<dbReference type="InterPro" id="IPR000640">
    <property type="entry name" value="EFG_V-like"/>
</dbReference>
<dbReference type="InterPro" id="IPR031157">
    <property type="entry name" value="G_TR_CS"/>
</dbReference>
<dbReference type="SMART" id="SM00838">
    <property type="entry name" value="EFG_C"/>
    <property type="match status" value="1"/>
</dbReference>
<evidence type="ECO:0000256" key="7">
    <source>
        <dbReference type="HAMAP-Rule" id="MF_00054"/>
    </source>
</evidence>
<reference evidence="10 11" key="2">
    <citation type="submission" date="2008-10" db="EMBL/GenBank/DDBJ databases">
        <authorList>
            <person name="Fulton L."/>
            <person name="Clifton S."/>
            <person name="Fulton B."/>
            <person name="Xu J."/>
            <person name="Minx P."/>
            <person name="Pepin K.H."/>
            <person name="Johnson M."/>
            <person name="Thiruvilangam P."/>
            <person name="Bhonagiri V."/>
            <person name="Nash W.E."/>
            <person name="Mardis E.R."/>
            <person name="Wilson R.K."/>
        </authorList>
    </citation>
    <scope>NUCLEOTIDE SEQUENCE [LARGE SCALE GENOMIC DNA]</scope>
    <source>
        <strain evidence="10 11">DSM 13279</strain>
    </source>
</reference>
<dbReference type="CDD" id="cd03713">
    <property type="entry name" value="EFG_mtEFG_C"/>
    <property type="match status" value="1"/>
</dbReference>
<dbReference type="SUPFAM" id="SSF54980">
    <property type="entry name" value="EF-G C-terminal domain-like"/>
    <property type="match status" value="2"/>
</dbReference>
<evidence type="ECO:0000256" key="2">
    <source>
        <dbReference type="ARBA" id="ARBA00022741"/>
    </source>
</evidence>
<dbReference type="Pfam" id="PF14492">
    <property type="entry name" value="EFG_III"/>
    <property type="match status" value="1"/>
</dbReference>
<gene>
    <name evidence="7 10" type="primary">fusA</name>
    <name evidence="10" type="ORF">COLSTE_00605</name>
</gene>
<dbReference type="EMBL" id="ABXJ01000031">
    <property type="protein sequence ID" value="EEA91182.1"/>
    <property type="molecule type" value="Genomic_DNA"/>
</dbReference>
<evidence type="ECO:0000256" key="4">
    <source>
        <dbReference type="ARBA" id="ARBA00022917"/>
    </source>
</evidence>
<dbReference type="PROSITE" id="PS51722">
    <property type="entry name" value="G_TR_2"/>
    <property type="match status" value="1"/>
</dbReference>
<dbReference type="Gene3D" id="3.30.70.240">
    <property type="match status" value="1"/>
</dbReference>
<feature type="binding site" evidence="7">
    <location>
        <begin position="18"/>
        <end position="25"/>
    </location>
    <ligand>
        <name>GTP</name>
        <dbReference type="ChEBI" id="CHEBI:37565"/>
    </ligand>
</feature>
<dbReference type="RefSeq" id="WP_006720267.1">
    <property type="nucleotide sequence ID" value="NZ_CP085935.1"/>
</dbReference>
<keyword evidence="4 7" id="KW-0648">Protein biosynthesis</keyword>
<dbReference type="Pfam" id="PF00009">
    <property type="entry name" value="GTP_EFTU"/>
    <property type="match status" value="1"/>
</dbReference>
<dbReference type="PROSITE" id="PS00301">
    <property type="entry name" value="G_TR_1"/>
    <property type="match status" value="1"/>
</dbReference>
<keyword evidence="7" id="KW-0963">Cytoplasm</keyword>
<dbReference type="GO" id="GO:0003746">
    <property type="term" value="F:translation elongation factor activity"/>
    <property type="evidence" value="ECO:0007669"/>
    <property type="project" value="UniProtKB-UniRule"/>
</dbReference>
<protein>
    <recommendedName>
        <fullName evidence="7 8">Elongation factor G</fullName>
        <shortName evidence="7">EF-G</shortName>
    </recommendedName>
</protein>
<dbReference type="GO" id="GO:0005737">
    <property type="term" value="C:cytoplasm"/>
    <property type="evidence" value="ECO:0007669"/>
    <property type="project" value="UniProtKB-SubCell"/>
</dbReference>
<organism evidence="10 11">
    <name type="scientific">Collinsella stercoris DSM 13279</name>
    <dbReference type="NCBI Taxonomy" id="445975"/>
    <lineage>
        <taxon>Bacteria</taxon>
        <taxon>Bacillati</taxon>
        <taxon>Actinomycetota</taxon>
        <taxon>Coriobacteriia</taxon>
        <taxon>Coriobacteriales</taxon>
        <taxon>Coriobacteriaceae</taxon>
        <taxon>Collinsella</taxon>
    </lineage>
</organism>
<comment type="similarity">
    <text evidence="1 7">Belongs to the TRAFAC class translation factor GTPase superfamily. Classic translation factor GTPase family. EF-G/EF-2 subfamily.</text>
</comment>
<dbReference type="FunFam" id="3.30.70.870:FF:000001">
    <property type="entry name" value="Elongation factor G"/>
    <property type="match status" value="1"/>
</dbReference>
<evidence type="ECO:0000256" key="8">
    <source>
        <dbReference type="NCBIfam" id="TIGR00484"/>
    </source>
</evidence>
<keyword evidence="5 7" id="KW-0342">GTP-binding</keyword>
<dbReference type="SUPFAM" id="SSF50447">
    <property type="entry name" value="Translation proteins"/>
    <property type="match status" value="1"/>
</dbReference>
<dbReference type="SMART" id="SM00889">
    <property type="entry name" value="EFG_IV"/>
    <property type="match status" value="1"/>
</dbReference>
<dbReference type="Pfam" id="PF00679">
    <property type="entry name" value="EFG_C"/>
    <property type="match status" value="1"/>
</dbReference>
<dbReference type="CDD" id="cd16262">
    <property type="entry name" value="EFG_III"/>
    <property type="match status" value="1"/>
</dbReference>
<feature type="domain" description="Tr-type G" evidence="9">
    <location>
        <begin position="9"/>
        <end position="290"/>
    </location>
</feature>
<dbReference type="HOGENOM" id="CLU_002794_4_1_11"/>
<dbReference type="GO" id="GO:0032790">
    <property type="term" value="P:ribosome disassembly"/>
    <property type="evidence" value="ECO:0007669"/>
    <property type="project" value="TreeGrafter"/>
</dbReference>
<dbReference type="Gene3D" id="3.40.50.300">
    <property type="entry name" value="P-loop containing nucleotide triphosphate hydrolases"/>
    <property type="match status" value="1"/>
</dbReference>
<proteinExistence type="inferred from homology"/>
<dbReference type="FunFam" id="2.40.30.10:FF:000006">
    <property type="entry name" value="Elongation factor G"/>
    <property type="match status" value="1"/>
</dbReference>
<dbReference type="InterPro" id="IPR020568">
    <property type="entry name" value="Ribosomal_Su5_D2-typ_SF"/>
</dbReference>
<dbReference type="OrthoDB" id="9801472at2"/>
<keyword evidence="11" id="KW-1185">Reference proteome</keyword>
<dbReference type="CDD" id="cd04088">
    <property type="entry name" value="EFG_mtEFG_II"/>
    <property type="match status" value="1"/>
</dbReference>
<feature type="binding site" evidence="7">
    <location>
        <begin position="86"/>
        <end position="90"/>
    </location>
    <ligand>
        <name>GTP</name>
        <dbReference type="ChEBI" id="CHEBI:37565"/>
    </ligand>
</feature>
<keyword evidence="3 7" id="KW-0251">Elongation factor</keyword>
<dbReference type="InterPro" id="IPR004540">
    <property type="entry name" value="Transl_elong_EFG/EF2"/>
</dbReference>
<dbReference type="SUPFAM" id="SSF52540">
    <property type="entry name" value="P-loop containing nucleoside triphosphate hydrolases"/>
    <property type="match status" value="1"/>
</dbReference>
<dbReference type="InterPro" id="IPR005225">
    <property type="entry name" value="Small_GTP-bd"/>
</dbReference>
<dbReference type="GO" id="GO:0005525">
    <property type="term" value="F:GTP binding"/>
    <property type="evidence" value="ECO:0007669"/>
    <property type="project" value="UniProtKB-UniRule"/>
</dbReference>
<dbReference type="InterPro" id="IPR027417">
    <property type="entry name" value="P-loop_NTPase"/>
</dbReference>
<dbReference type="STRING" id="445975.COLSTE_00605"/>
<dbReference type="CDD" id="cd01434">
    <property type="entry name" value="EFG_mtEFG1_IV"/>
    <property type="match status" value="1"/>
</dbReference>
<dbReference type="NCBIfam" id="TIGR00231">
    <property type="entry name" value="small_GTP"/>
    <property type="match status" value="1"/>
</dbReference>
<dbReference type="InterPro" id="IPR053905">
    <property type="entry name" value="EF-G-like_DII"/>
</dbReference>
<evidence type="ECO:0000256" key="3">
    <source>
        <dbReference type="ARBA" id="ARBA00022768"/>
    </source>
</evidence>
<dbReference type="Pfam" id="PF22042">
    <property type="entry name" value="EF-G_D2"/>
    <property type="match status" value="1"/>
</dbReference>
<dbReference type="PRINTS" id="PR00315">
    <property type="entry name" value="ELONGATNFCT"/>
</dbReference>
<dbReference type="InterPro" id="IPR047872">
    <property type="entry name" value="EFG_IV"/>
</dbReference>
<dbReference type="InterPro" id="IPR014721">
    <property type="entry name" value="Ribsml_uS5_D2-typ_fold_subgr"/>
</dbReference>
<evidence type="ECO:0000313" key="10">
    <source>
        <dbReference type="EMBL" id="EEA91182.1"/>
    </source>
</evidence>
<dbReference type="NCBIfam" id="NF009381">
    <property type="entry name" value="PRK12740.1-5"/>
    <property type="match status" value="1"/>
</dbReference>
<dbReference type="Gene3D" id="3.30.230.10">
    <property type="match status" value="1"/>
</dbReference>
<dbReference type="Proteomes" id="UP000003560">
    <property type="component" value="Unassembled WGS sequence"/>
</dbReference>
<dbReference type="InterPro" id="IPR005517">
    <property type="entry name" value="Transl_elong_EFG/EF2_IV"/>
</dbReference>
<evidence type="ECO:0000313" key="11">
    <source>
        <dbReference type="Proteomes" id="UP000003560"/>
    </source>
</evidence>
<dbReference type="FunFam" id="3.30.70.240:FF:000001">
    <property type="entry name" value="Elongation factor G"/>
    <property type="match status" value="1"/>
</dbReference>
<dbReference type="CDD" id="cd01886">
    <property type="entry name" value="EF-G"/>
    <property type="match status" value="1"/>
</dbReference>
<accession>B6G964</accession>
<reference evidence="10 11" key="1">
    <citation type="submission" date="2008-10" db="EMBL/GenBank/DDBJ databases">
        <title>Draft genome sequence of Collinsella stercoris (DSM 13279).</title>
        <authorList>
            <person name="Sudarsanam P."/>
            <person name="Ley R."/>
            <person name="Guruge J."/>
            <person name="Turnbaugh P.J."/>
            <person name="Mahowald M."/>
            <person name="Liep D."/>
            <person name="Gordon J."/>
        </authorList>
    </citation>
    <scope>NUCLEOTIDE SEQUENCE [LARGE SCALE GENOMIC DNA]</scope>
    <source>
        <strain evidence="10 11">DSM 13279</strain>
    </source>
</reference>
<dbReference type="InterPro" id="IPR041095">
    <property type="entry name" value="EFG_II"/>
</dbReference>
<comment type="subcellular location">
    <subcellularLocation>
        <location evidence="7">Cytoplasm</location>
    </subcellularLocation>
</comment>
<evidence type="ECO:0000259" key="9">
    <source>
        <dbReference type="PROSITE" id="PS51722"/>
    </source>
</evidence>
<dbReference type="Pfam" id="PF03764">
    <property type="entry name" value="EFG_IV"/>
    <property type="match status" value="1"/>
</dbReference>
<dbReference type="PANTHER" id="PTHR43261:SF1">
    <property type="entry name" value="RIBOSOME-RELEASING FACTOR 2, MITOCHONDRIAL"/>
    <property type="match status" value="1"/>
</dbReference>
<dbReference type="NCBIfam" id="TIGR00484">
    <property type="entry name" value="EF-G"/>
    <property type="match status" value="1"/>
</dbReference>
<dbReference type="InterPro" id="IPR000795">
    <property type="entry name" value="T_Tr_GTP-bd_dom"/>
</dbReference>
<dbReference type="PANTHER" id="PTHR43261">
    <property type="entry name" value="TRANSLATION ELONGATION FACTOR G-RELATED"/>
    <property type="match status" value="1"/>
</dbReference>
<evidence type="ECO:0000256" key="6">
    <source>
        <dbReference type="ARBA" id="ARBA00024731"/>
    </source>
</evidence>
<comment type="function">
    <text evidence="6 7">Catalyzes the GTP-dependent ribosomal translocation step during translation elongation. During this step, the ribosome changes from the pre-translocational (PRE) to the post-translocational (POST) state as the newly formed A-site-bound peptidyl-tRNA and P-site-bound deacylated tRNA move to the P and E sites, respectively. Catalyzes the coordinated movement of the two tRNA molecules, the mRNA and conformational changes in the ribosome.</text>
</comment>
<dbReference type="eggNOG" id="COG0480">
    <property type="taxonomic scope" value="Bacteria"/>
</dbReference>
<sequence length="701" mass="76643">MAKPKYKLSETRNIGIMAHIDAGKTTTTERILYYTGKKHKIGETHEGAATMDWMVQEQERGVTIQSAATTCFWPKDGKSYRIQIIDTPGHVDFTAEVERSLRVLDGAVAVFDAVAGVQPQSETVWRQARNFNVPRIAFINKYDRVGADFFHAIDTMKERLNANAVAIQVPMGAEDNFWGVIDLVTMTAWDFKPDDKGMTYPEAMDEIPAEFAEIAAEKREELVDAAANYDDDLMMMALEGEEIPVEMLKAAIRKGTLANELNPVLVGSAYKNKGVQELLDAVVDYLPSPLDVPAVEGVNPKTGETETREASADAPFAALAFKIATDPFVGKLSFFRVYSGHVDAGSYVVNATNGNRERFGRILEMNANDRVDVDGASAGDILAAVGLKNTTTGDTLCAEGKEIVLEQIEFAKPVIDIAIEPKTKAEQDKMSIALTKLAEEDPTFQVSTNHETGQTIIAGMGELHLEIIVDRLLREFKVEANVGKPQVAYREAPGHDVEKAEGKFVRQSGGRGQYGHAVIKLEKMEEGFGYEFVNAIVGGVVPKEYIPSIDKGIQEALNTGVISGYPVVDVKVTLFDGSYHEVDSSEAAFKIAGSMAIKDALKKSDPILLEPCMAVEVETPEQYMGDVMGNLSGRRGKIEGMDDRAGSKVIRAKVPLGEMFGYATDLRSQTQGRASYTMQFDSYEPAPKSIVDEVMAKNGTN</sequence>
<dbReference type="InterPro" id="IPR035649">
    <property type="entry name" value="EFG_V"/>
</dbReference>
<dbReference type="GeneID" id="98002913"/>
<dbReference type="FunFam" id="3.40.50.300:FF:000029">
    <property type="entry name" value="Elongation factor G"/>
    <property type="match status" value="1"/>
</dbReference>